<dbReference type="Gene3D" id="3.30.810.10">
    <property type="entry name" value="2-Layer Sandwich"/>
    <property type="match status" value="1"/>
</dbReference>
<keyword evidence="2 3" id="KW-0067">ATP-binding</keyword>
<dbReference type="GO" id="GO:0010008">
    <property type="term" value="C:endosome membrane"/>
    <property type="evidence" value="ECO:0007669"/>
    <property type="project" value="TreeGrafter"/>
</dbReference>
<feature type="compositionally biased region" description="Polar residues" evidence="4">
    <location>
        <begin position="275"/>
        <end position="286"/>
    </location>
</feature>
<dbReference type="GO" id="GO:0000329">
    <property type="term" value="C:fungal-type vacuole membrane"/>
    <property type="evidence" value="ECO:0007669"/>
    <property type="project" value="TreeGrafter"/>
</dbReference>
<feature type="region of interest" description="Disordered" evidence="4">
    <location>
        <begin position="1"/>
        <end position="153"/>
    </location>
</feature>
<feature type="compositionally biased region" description="Basic and acidic residues" evidence="4">
    <location>
        <begin position="82"/>
        <end position="96"/>
    </location>
</feature>
<dbReference type="PROSITE" id="PS51455">
    <property type="entry name" value="PIPK"/>
    <property type="match status" value="1"/>
</dbReference>
<feature type="compositionally biased region" description="Polar residues" evidence="4">
    <location>
        <begin position="105"/>
        <end position="118"/>
    </location>
</feature>
<gene>
    <name evidence="6" type="ORF">QCA50_009449</name>
</gene>
<dbReference type="Pfam" id="PF01504">
    <property type="entry name" value="PIP5K"/>
    <property type="match status" value="2"/>
</dbReference>
<dbReference type="PANTHER" id="PTHR45748">
    <property type="entry name" value="1-PHOSPHATIDYLINOSITOL 3-PHOSPHATE 5-KINASE-RELATED"/>
    <property type="match status" value="1"/>
</dbReference>
<feature type="compositionally biased region" description="Basic and acidic residues" evidence="4">
    <location>
        <begin position="28"/>
        <end position="42"/>
    </location>
</feature>
<dbReference type="GO" id="GO:0046854">
    <property type="term" value="P:phosphatidylinositol phosphate biosynthetic process"/>
    <property type="evidence" value="ECO:0007669"/>
    <property type="project" value="TreeGrafter"/>
</dbReference>
<feature type="compositionally biased region" description="Polar residues" evidence="4">
    <location>
        <begin position="231"/>
        <end position="259"/>
    </location>
</feature>
<dbReference type="EMBL" id="JASBNA010000013">
    <property type="protein sequence ID" value="KAK7687561.1"/>
    <property type="molecule type" value="Genomic_DNA"/>
</dbReference>
<organism evidence="6 7">
    <name type="scientific">Cerrena zonata</name>
    <dbReference type="NCBI Taxonomy" id="2478898"/>
    <lineage>
        <taxon>Eukaryota</taxon>
        <taxon>Fungi</taxon>
        <taxon>Dikarya</taxon>
        <taxon>Basidiomycota</taxon>
        <taxon>Agaricomycotina</taxon>
        <taxon>Agaricomycetes</taxon>
        <taxon>Polyporales</taxon>
        <taxon>Cerrenaceae</taxon>
        <taxon>Cerrena</taxon>
    </lineage>
</organism>
<feature type="compositionally biased region" description="Basic and acidic residues" evidence="4">
    <location>
        <begin position="388"/>
        <end position="399"/>
    </location>
</feature>
<dbReference type="Gene3D" id="3.30.800.10">
    <property type="entry name" value="Phosphatidylinositol Phosphate Kinase II Beta"/>
    <property type="match status" value="1"/>
</dbReference>
<dbReference type="PANTHER" id="PTHR45748:SF7">
    <property type="entry name" value="1-PHOSPHATIDYLINOSITOL 3-PHOSPHATE 5-KINASE-RELATED"/>
    <property type="match status" value="1"/>
</dbReference>
<comment type="caution">
    <text evidence="6">The sequence shown here is derived from an EMBL/GenBank/DDBJ whole genome shotgun (WGS) entry which is preliminary data.</text>
</comment>
<evidence type="ECO:0000313" key="6">
    <source>
        <dbReference type="EMBL" id="KAK7687561.1"/>
    </source>
</evidence>
<name>A0AAW0G2T6_9APHY</name>
<dbReference type="SMART" id="SM00330">
    <property type="entry name" value="PIPKc"/>
    <property type="match status" value="1"/>
</dbReference>
<dbReference type="GO" id="GO:0005524">
    <property type="term" value="F:ATP binding"/>
    <property type="evidence" value="ECO:0007669"/>
    <property type="project" value="UniProtKB-UniRule"/>
</dbReference>
<keyword evidence="3" id="KW-0418">Kinase</keyword>
<dbReference type="AlphaFoldDB" id="A0AAW0G2T6"/>
<evidence type="ECO:0000256" key="1">
    <source>
        <dbReference type="ARBA" id="ARBA00022741"/>
    </source>
</evidence>
<sequence>MSKHKKNSIQSQESDSQDVSTITSKTTLESEKEKPIKYESEFPRSSIKSPPEAEEASKLLAPASTQPTNVLAKVQKMEQLMEEEKTNNDQIKDRKLAKTPVRLKSNLTSKGSDISLSPINKDVSDSPLQSQPPTPISRGQHSRNFSELDLGSRQASKVSNLTKYYNEMNLNKLSQEFKERRERELIEKKNKNIRVFPIVASKPIVEIYNKIEDVVDVNDEYPDLRRLKRPGQSSFSKNPPNISKPKSQGEQQDRNTSWQPPLPKSQPLTEHQPETIIQQSKSQTTPEVPKFKKAEKENLNKQLDKEVSKEKLDIPQPEKNSLLKSLTNFWADRSATLWDPLEYPLESNEHTFADSDVIVREDEPSSLVAFCLSSNDYKQKIKTMAENKEISGNNTKEEANEGYQDGEGDRNDNEQEDPENIHPSSSQGGGNTNSNATGNPLVKEDKNNENIETNELNNKKNSNFLKIEKKFKKKIGNNDNVINELEQIMTKMNSLKRLEKAVGQMSFSFKVYQDVSNGIQVEELLKLELESFVSIAPFYFKYISQSMFNTLTTAIAKIFGFYQIHIKNTISGKTFRMDFLIMENLFYNHKTTRIFDLKGSMRNRHVQQTGKENEVLLDENMIEYIYESPLFVKEYLKKLLRGSLFNDTAFLSAMDVMDYSLVIGIDDSLKKIYIGIIDWLRTFTWDKKVENWVKGNSLVGGGKKGKDPTIVTPKQYRIRFREAMERYILEVPDIWYEGNQ</sequence>
<dbReference type="InterPro" id="IPR027484">
    <property type="entry name" value="PInositol-4-P-5-kinase_N"/>
</dbReference>
<feature type="domain" description="PIPK" evidence="5">
    <location>
        <begin position="399"/>
        <end position="728"/>
    </location>
</feature>
<feature type="region of interest" description="Disordered" evidence="4">
    <location>
        <begin position="388"/>
        <end position="457"/>
    </location>
</feature>
<evidence type="ECO:0000256" key="4">
    <source>
        <dbReference type="SAM" id="MobiDB-lite"/>
    </source>
</evidence>
<proteinExistence type="predicted"/>
<dbReference type="CDD" id="cd17300">
    <property type="entry name" value="PIPKc_PIKfyve"/>
    <property type="match status" value="1"/>
</dbReference>
<protein>
    <recommendedName>
        <fullName evidence="5">PIPK domain-containing protein</fullName>
    </recommendedName>
</protein>
<evidence type="ECO:0000256" key="2">
    <source>
        <dbReference type="ARBA" id="ARBA00022840"/>
    </source>
</evidence>
<keyword evidence="7" id="KW-1185">Reference proteome</keyword>
<accession>A0AAW0G2T6</accession>
<dbReference type="SUPFAM" id="SSF56104">
    <property type="entry name" value="SAICAR synthase-like"/>
    <property type="match status" value="1"/>
</dbReference>
<feature type="compositionally biased region" description="Polar residues" evidence="4">
    <location>
        <begin position="8"/>
        <end position="27"/>
    </location>
</feature>
<feature type="compositionally biased region" description="Basic and acidic residues" evidence="4">
    <location>
        <begin position="289"/>
        <end position="312"/>
    </location>
</feature>
<dbReference type="FunFam" id="3.30.810.10:FF:000001">
    <property type="entry name" value="1-phosphatidylinositol 3-phosphate 5-kinase FAB1"/>
    <property type="match status" value="1"/>
</dbReference>
<evidence type="ECO:0000313" key="7">
    <source>
        <dbReference type="Proteomes" id="UP001385951"/>
    </source>
</evidence>
<dbReference type="InterPro" id="IPR044769">
    <property type="entry name" value="PIKfyve_PIPKc"/>
</dbReference>
<dbReference type="InterPro" id="IPR027483">
    <property type="entry name" value="PInositol-4-P-4/5-kinase_C_sf"/>
</dbReference>
<evidence type="ECO:0000256" key="3">
    <source>
        <dbReference type="PROSITE-ProRule" id="PRU00781"/>
    </source>
</evidence>
<dbReference type="Proteomes" id="UP001385951">
    <property type="component" value="Unassembled WGS sequence"/>
</dbReference>
<dbReference type="GO" id="GO:0000285">
    <property type="term" value="F:1-phosphatidylinositol-3-phosphate 5-kinase activity"/>
    <property type="evidence" value="ECO:0007669"/>
    <property type="project" value="InterPro"/>
</dbReference>
<keyword evidence="1 3" id="KW-0547">Nucleotide-binding</keyword>
<feature type="compositionally biased region" description="Polar residues" evidence="4">
    <location>
        <begin position="136"/>
        <end position="145"/>
    </location>
</feature>
<evidence type="ECO:0000259" key="5">
    <source>
        <dbReference type="PROSITE" id="PS51455"/>
    </source>
</evidence>
<reference evidence="6 7" key="1">
    <citation type="submission" date="2022-09" db="EMBL/GenBank/DDBJ databases">
        <authorList>
            <person name="Palmer J.M."/>
        </authorList>
    </citation>
    <scope>NUCLEOTIDE SEQUENCE [LARGE SCALE GENOMIC DNA]</scope>
    <source>
        <strain evidence="6 7">DSM 7382</strain>
    </source>
</reference>
<feature type="region of interest" description="Disordered" evidence="4">
    <location>
        <begin position="225"/>
        <end position="312"/>
    </location>
</feature>
<keyword evidence="3" id="KW-0808">Transferase</keyword>
<dbReference type="InterPro" id="IPR002498">
    <property type="entry name" value="PInositol-4-P-4/5-kinase_core"/>
</dbReference>